<dbReference type="Pfam" id="PF00535">
    <property type="entry name" value="Glycos_transf_2"/>
    <property type="match status" value="1"/>
</dbReference>
<dbReference type="AlphaFoldDB" id="A0A7Y9W7B0"/>
<keyword evidence="4" id="KW-0472">Membrane</keyword>
<evidence type="ECO:0000259" key="5">
    <source>
        <dbReference type="Pfam" id="PF00535"/>
    </source>
</evidence>
<dbReference type="Gene3D" id="3.90.550.10">
    <property type="entry name" value="Spore Coat Polysaccharide Biosynthesis Protein SpsA, Chain A"/>
    <property type="match status" value="1"/>
</dbReference>
<dbReference type="SUPFAM" id="SSF53448">
    <property type="entry name" value="Nucleotide-diphospho-sugar transferases"/>
    <property type="match status" value="1"/>
</dbReference>
<dbReference type="EMBL" id="JACCAU010000001">
    <property type="protein sequence ID" value="NYH15507.1"/>
    <property type="molecule type" value="Genomic_DNA"/>
</dbReference>
<dbReference type="GO" id="GO:0016757">
    <property type="term" value="F:glycosyltransferase activity"/>
    <property type="evidence" value="ECO:0007669"/>
    <property type="project" value="UniProtKB-KW"/>
</dbReference>
<dbReference type="InterPro" id="IPR029044">
    <property type="entry name" value="Nucleotide-diphossugar_trans"/>
</dbReference>
<evidence type="ECO:0000256" key="1">
    <source>
        <dbReference type="ARBA" id="ARBA00006739"/>
    </source>
</evidence>
<evidence type="ECO:0000256" key="4">
    <source>
        <dbReference type="SAM" id="Phobius"/>
    </source>
</evidence>
<gene>
    <name evidence="6" type="ORF">GGD41_002735</name>
</gene>
<sequence length="518" mass="57149">MKKTLEQALALASPRILPRRTTPLSSLIHFSVLALWVLLFARAFFLKGALAWSTGIAYVLYDTLLLAFVTWKSLPLMRRMPPLEPDYDQRNLPAMGVIVASHNEASVLPVTLAALLRQTHGPAQIVIADDGSTDHTRELLIERFGLTAAADGVLSAPSSLYPNLFWLRVPHGGKARALNAAITLMTTETVMTVDADTLLDDDATYAMRAAFANEPKLVAAAGILVPVCGKTVSGRVFQWFQTYEYMRNFIARFAWMRADSLLLISGAFASFRRDALVDVGGFDPQCLVEDYELIHRLRRYSVDHGLGWDVRVVGEAHARTDAPDNVGSFLRQRRRWFAGFLQTQYWNRDMTGNPRYGTLGMLMLPVKAIDTMQPIYGLTAFGLLLAFLVGGHGAIVISIFSVIGIKTAIDLAFYLWSIHLYRRWTGKFSGSSLGMAMLAARGRAVHVPVGAACGRSARLAAFPARWKVMGRATALRAGRSRRKLATFFLARQRALASLDGPPGRPRVRQGIPGGARFE</sequence>
<dbReference type="InterPro" id="IPR001173">
    <property type="entry name" value="Glyco_trans_2-like"/>
</dbReference>
<evidence type="ECO:0000256" key="2">
    <source>
        <dbReference type="ARBA" id="ARBA00022676"/>
    </source>
</evidence>
<dbReference type="Proteomes" id="UP000572540">
    <property type="component" value="Unassembled WGS sequence"/>
</dbReference>
<keyword evidence="3 6" id="KW-0808">Transferase</keyword>
<name>A0A7Y9W7B0_9BURK</name>
<evidence type="ECO:0000313" key="6">
    <source>
        <dbReference type="EMBL" id="NYH15507.1"/>
    </source>
</evidence>
<keyword evidence="4" id="KW-0812">Transmembrane</keyword>
<keyword evidence="4" id="KW-1133">Transmembrane helix</keyword>
<dbReference type="CDD" id="cd06423">
    <property type="entry name" value="CESA_like"/>
    <property type="match status" value="1"/>
</dbReference>
<feature type="transmembrane region" description="Helical" evidence="4">
    <location>
        <begin position="21"/>
        <end position="44"/>
    </location>
</feature>
<comment type="similarity">
    <text evidence="1">Belongs to the glycosyltransferase 2 family.</text>
</comment>
<organism evidence="6 7">
    <name type="scientific">Paraburkholderia bryophila</name>
    <dbReference type="NCBI Taxonomy" id="420952"/>
    <lineage>
        <taxon>Bacteria</taxon>
        <taxon>Pseudomonadati</taxon>
        <taxon>Pseudomonadota</taxon>
        <taxon>Betaproteobacteria</taxon>
        <taxon>Burkholderiales</taxon>
        <taxon>Burkholderiaceae</taxon>
        <taxon>Paraburkholderia</taxon>
    </lineage>
</organism>
<accession>A0A7Y9W7B0</accession>
<comment type="caution">
    <text evidence="6">The sequence shown here is derived from an EMBL/GenBank/DDBJ whole genome shotgun (WGS) entry which is preliminary data.</text>
</comment>
<protein>
    <submittedName>
        <fullName evidence="6">Cellulose synthase/poly-beta-1,6-N-acetylglucosamine synthase-like glycosyltransferase</fullName>
    </submittedName>
</protein>
<keyword evidence="2" id="KW-0328">Glycosyltransferase</keyword>
<evidence type="ECO:0000256" key="3">
    <source>
        <dbReference type="ARBA" id="ARBA00022679"/>
    </source>
</evidence>
<reference evidence="6 7" key="1">
    <citation type="submission" date="2020-07" db="EMBL/GenBank/DDBJ databases">
        <title>Exploring microbial biodiversity for novel pathways involved in the catabolism of aromatic compounds derived from lignin.</title>
        <authorList>
            <person name="Elkins J."/>
        </authorList>
    </citation>
    <scope>NUCLEOTIDE SEQUENCE [LARGE SCALE GENOMIC DNA]</scope>
    <source>
        <strain evidence="6 7">H2C3B</strain>
    </source>
</reference>
<dbReference type="PANTHER" id="PTHR43630">
    <property type="entry name" value="POLY-BETA-1,6-N-ACETYL-D-GLUCOSAMINE SYNTHASE"/>
    <property type="match status" value="1"/>
</dbReference>
<feature type="domain" description="Glycosyltransferase 2-like" evidence="5">
    <location>
        <begin position="97"/>
        <end position="277"/>
    </location>
</feature>
<feature type="transmembrane region" description="Helical" evidence="4">
    <location>
        <begin position="50"/>
        <end position="71"/>
    </location>
</feature>
<dbReference type="PANTHER" id="PTHR43630:SF1">
    <property type="entry name" value="POLY-BETA-1,6-N-ACETYL-D-GLUCOSAMINE SYNTHASE"/>
    <property type="match status" value="1"/>
</dbReference>
<proteinExistence type="inferred from homology"/>
<evidence type="ECO:0000313" key="7">
    <source>
        <dbReference type="Proteomes" id="UP000572540"/>
    </source>
</evidence>